<dbReference type="AlphaFoldDB" id="A0AAD8Y9S3"/>
<dbReference type="GO" id="GO:0016281">
    <property type="term" value="C:eukaryotic translation initiation factor 4F complex"/>
    <property type="evidence" value="ECO:0007669"/>
    <property type="project" value="TreeGrafter"/>
</dbReference>
<protein>
    <submittedName>
        <fullName evidence="2">Eukaryotic translation initiation factor 4E</fullName>
    </submittedName>
</protein>
<dbReference type="InterPro" id="IPR023398">
    <property type="entry name" value="TIF_eIF4e-like"/>
</dbReference>
<comment type="similarity">
    <text evidence="1">Belongs to the eukaryotic initiation factor 4E family.</text>
</comment>
<accession>A0AAD8Y9S3</accession>
<proteinExistence type="inferred from homology"/>
<evidence type="ECO:0000256" key="1">
    <source>
        <dbReference type="RuleBase" id="RU004374"/>
    </source>
</evidence>
<dbReference type="PANTHER" id="PTHR11960">
    <property type="entry name" value="EUKARYOTIC TRANSLATION INITIATION FACTOR 4E RELATED"/>
    <property type="match status" value="1"/>
</dbReference>
<reference evidence="2" key="1">
    <citation type="submission" date="2023-06" db="EMBL/GenBank/DDBJ databases">
        <title>Survivors Of The Sea: Transcriptome response of Skeletonema marinoi to long-term dormancy.</title>
        <authorList>
            <person name="Pinder M.I.M."/>
            <person name="Kourtchenko O."/>
            <person name="Robertson E.K."/>
            <person name="Larsson T."/>
            <person name="Maumus F."/>
            <person name="Osuna-Cruz C.M."/>
            <person name="Vancaester E."/>
            <person name="Stenow R."/>
            <person name="Vandepoele K."/>
            <person name="Ploug H."/>
            <person name="Bruchert V."/>
            <person name="Godhe A."/>
            <person name="Topel M."/>
        </authorList>
    </citation>
    <scope>NUCLEOTIDE SEQUENCE</scope>
    <source>
        <strain evidence="2">R05AC</strain>
    </source>
</reference>
<dbReference type="GO" id="GO:0000340">
    <property type="term" value="F:RNA 7-methylguanosine cap binding"/>
    <property type="evidence" value="ECO:0007669"/>
    <property type="project" value="TreeGrafter"/>
</dbReference>
<dbReference type="PANTHER" id="PTHR11960:SF18">
    <property type="entry name" value="EUKARYOTIC TRANSLATION INITIATION FACTOR 4E HOMOLOGOUS PROTEIN, ISOFORM B"/>
    <property type="match status" value="1"/>
</dbReference>
<organism evidence="2 3">
    <name type="scientific">Skeletonema marinoi</name>
    <dbReference type="NCBI Taxonomy" id="267567"/>
    <lineage>
        <taxon>Eukaryota</taxon>
        <taxon>Sar</taxon>
        <taxon>Stramenopiles</taxon>
        <taxon>Ochrophyta</taxon>
        <taxon>Bacillariophyta</taxon>
        <taxon>Coscinodiscophyceae</taxon>
        <taxon>Thalassiosirophycidae</taxon>
        <taxon>Thalassiosirales</taxon>
        <taxon>Skeletonemataceae</taxon>
        <taxon>Skeletonema</taxon>
        <taxon>Skeletonema marinoi-dohrnii complex</taxon>
    </lineage>
</organism>
<dbReference type="EMBL" id="JATAAI010000011">
    <property type="protein sequence ID" value="KAK1742404.1"/>
    <property type="molecule type" value="Genomic_DNA"/>
</dbReference>
<comment type="caution">
    <text evidence="2">The sequence shown here is derived from an EMBL/GenBank/DDBJ whole genome shotgun (WGS) entry which is preliminary data.</text>
</comment>
<evidence type="ECO:0000313" key="3">
    <source>
        <dbReference type="Proteomes" id="UP001224775"/>
    </source>
</evidence>
<gene>
    <name evidence="2" type="ORF">QTG54_006969</name>
</gene>
<dbReference type="SUPFAM" id="SSF55418">
    <property type="entry name" value="eIF4e-like"/>
    <property type="match status" value="1"/>
</dbReference>
<dbReference type="Proteomes" id="UP001224775">
    <property type="component" value="Unassembled WGS sequence"/>
</dbReference>
<keyword evidence="3" id="KW-1185">Reference proteome</keyword>
<dbReference type="PROSITE" id="PS00813">
    <property type="entry name" value="IF4E"/>
    <property type="match status" value="1"/>
</dbReference>
<keyword evidence="1 2" id="KW-0396">Initiation factor</keyword>
<name>A0AAD8Y9S3_9STRA</name>
<dbReference type="Pfam" id="PF01652">
    <property type="entry name" value="IF4E"/>
    <property type="match status" value="1"/>
</dbReference>
<keyword evidence="1" id="KW-0648">Protein biosynthesis</keyword>
<dbReference type="GO" id="GO:0003743">
    <property type="term" value="F:translation initiation factor activity"/>
    <property type="evidence" value="ECO:0007669"/>
    <property type="project" value="UniProtKB-KW"/>
</dbReference>
<dbReference type="InterPro" id="IPR001040">
    <property type="entry name" value="TIF_eIF_4E"/>
</dbReference>
<dbReference type="InterPro" id="IPR019770">
    <property type="entry name" value="TIF_eIF_4E_CS"/>
</dbReference>
<keyword evidence="1" id="KW-0694">RNA-binding</keyword>
<dbReference type="Gene3D" id="3.30.760.10">
    <property type="entry name" value="RNA Cap, Translation Initiation Factor Eif4e"/>
    <property type="match status" value="1"/>
</dbReference>
<sequence>MTSGTQLQAGYSFYYMRRSKRGHNKGEDDDWTDAVKPIGTARTIEEFWSIYDYIVRPDSLPSTTDYHFFREGVKPTWEDPANSAGGKWTVRLPKKGLLGARYWEEVILALLGGQFVGIPDGEITGAVISCRDREDVLSVWTKSVGTLGW</sequence>
<evidence type="ECO:0000313" key="2">
    <source>
        <dbReference type="EMBL" id="KAK1742404.1"/>
    </source>
</evidence>